<evidence type="ECO:0000313" key="2">
    <source>
        <dbReference type="Proteomes" id="UP000003781"/>
    </source>
</evidence>
<dbReference type="Proteomes" id="UP000003781">
    <property type="component" value="Unassembled WGS sequence"/>
</dbReference>
<dbReference type="AlphaFoldDB" id="A3IH22"/>
<comment type="caution">
    <text evidence="1">The sequence shown here is derived from an EMBL/GenBank/DDBJ whole genome shotgun (WGS) entry which is preliminary data.</text>
</comment>
<name>A3IH22_9CHRO</name>
<accession>A3IH22</accession>
<gene>
    <name evidence="1" type="ORF">CY0110_10327</name>
</gene>
<dbReference type="RefSeq" id="WP_008272604.1">
    <property type="nucleotide sequence ID" value="NZ_AAXW01000001.1"/>
</dbReference>
<sequence>MPKDILKIIDVVLNKGILVAIPIVIGIVGNNISQSLDRAKLIDALLDDLTNTETRRDIALMALHMGIPVKKSILLKIDEDQSDEVVEIAEILLRDSIIVDDSYLYQF</sequence>
<organism evidence="1 2">
    <name type="scientific">Crocosphaera chwakensis CCY0110</name>
    <dbReference type="NCBI Taxonomy" id="391612"/>
    <lineage>
        <taxon>Bacteria</taxon>
        <taxon>Bacillati</taxon>
        <taxon>Cyanobacteriota</taxon>
        <taxon>Cyanophyceae</taxon>
        <taxon>Oscillatoriophycideae</taxon>
        <taxon>Chroococcales</taxon>
        <taxon>Aphanothecaceae</taxon>
        <taxon>Crocosphaera</taxon>
        <taxon>Crocosphaera chwakensis</taxon>
    </lineage>
</organism>
<keyword evidence="2" id="KW-1185">Reference proteome</keyword>
<reference evidence="1 2" key="1">
    <citation type="submission" date="2007-03" db="EMBL/GenBank/DDBJ databases">
        <authorList>
            <person name="Stal L."/>
            <person name="Ferriera S."/>
            <person name="Johnson J."/>
            <person name="Kravitz S."/>
            <person name="Beeson K."/>
            <person name="Sutton G."/>
            <person name="Rogers Y.-H."/>
            <person name="Friedman R."/>
            <person name="Frazier M."/>
            <person name="Venter J.C."/>
        </authorList>
    </citation>
    <scope>NUCLEOTIDE SEQUENCE [LARGE SCALE GENOMIC DNA]</scope>
    <source>
        <strain evidence="1 2">CCY0110</strain>
    </source>
</reference>
<proteinExistence type="predicted"/>
<protein>
    <submittedName>
        <fullName evidence="1">Uncharacterized protein</fullName>
    </submittedName>
</protein>
<dbReference type="EMBL" id="AAXW01000001">
    <property type="protein sequence ID" value="EAZ94264.1"/>
    <property type="molecule type" value="Genomic_DNA"/>
</dbReference>
<evidence type="ECO:0000313" key="1">
    <source>
        <dbReference type="EMBL" id="EAZ94264.1"/>
    </source>
</evidence>